<evidence type="ECO:0000313" key="2">
    <source>
        <dbReference type="EMBL" id="GFN06055.1"/>
    </source>
</evidence>
<name>A0A7J0CWG0_STRMI</name>
<evidence type="ECO:0000256" key="1">
    <source>
        <dbReference type="SAM" id="MobiDB-lite"/>
    </source>
</evidence>
<reference evidence="2 3" key="1">
    <citation type="submission" date="2020-05" db="EMBL/GenBank/DDBJ databases">
        <title>Whole genome shotgun sequence of Streptomyces microflavus NBRC 13062.</title>
        <authorList>
            <person name="Komaki H."/>
            <person name="Tamura T."/>
        </authorList>
    </citation>
    <scope>NUCLEOTIDE SEQUENCE [LARGE SCALE GENOMIC DNA]</scope>
    <source>
        <strain evidence="2 3">NBRC 13062</strain>
    </source>
</reference>
<gene>
    <name evidence="2" type="ORF">Smic_46110</name>
</gene>
<evidence type="ECO:0000313" key="3">
    <source>
        <dbReference type="Proteomes" id="UP000498740"/>
    </source>
</evidence>
<sequence length="64" mass="7047">MPGRTARSNPSSARFSAPPFTRYRFTTPSASTAYPDADLDLVSGMDFDMDMEQPPAFSDRPEAN</sequence>
<comment type="caution">
    <text evidence="2">The sequence shown here is derived from an EMBL/GenBank/DDBJ whole genome shotgun (WGS) entry which is preliminary data.</text>
</comment>
<feature type="compositionally biased region" description="Polar residues" evidence="1">
    <location>
        <begin position="1"/>
        <end position="14"/>
    </location>
</feature>
<feature type="region of interest" description="Disordered" evidence="1">
    <location>
        <begin position="1"/>
        <end position="35"/>
    </location>
</feature>
<dbReference type="Proteomes" id="UP000498740">
    <property type="component" value="Unassembled WGS sequence"/>
</dbReference>
<organism evidence="2 3">
    <name type="scientific">Streptomyces microflavus</name>
    <name type="common">Streptomyces lipmanii</name>
    <dbReference type="NCBI Taxonomy" id="1919"/>
    <lineage>
        <taxon>Bacteria</taxon>
        <taxon>Bacillati</taxon>
        <taxon>Actinomycetota</taxon>
        <taxon>Actinomycetes</taxon>
        <taxon>Kitasatosporales</taxon>
        <taxon>Streptomycetaceae</taxon>
        <taxon>Streptomyces</taxon>
    </lineage>
</organism>
<accession>A0A7J0CWG0</accession>
<proteinExistence type="predicted"/>
<dbReference type="AlphaFoldDB" id="A0A7J0CWG0"/>
<dbReference type="EMBL" id="BLWD01000001">
    <property type="protein sequence ID" value="GFN06055.1"/>
    <property type="molecule type" value="Genomic_DNA"/>
</dbReference>
<protein>
    <submittedName>
        <fullName evidence="2">Uncharacterized protein</fullName>
    </submittedName>
</protein>